<keyword evidence="5" id="KW-0238">DNA-binding</keyword>
<dbReference type="Pfam" id="PF12833">
    <property type="entry name" value="HTH_18"/>
    <property type="match status" value="1"/>
</dbReference>
<dbReference type="InterPro" id="IPR001789">
    <property type="entry name" value="Sig_transdc_resp-reg_receiver"/>
</dbReference>
<evidence type="ECO:0000256" key="6">
    <source>
        <dbReference type="ARBA" id="ARBA00023163"/>
    </source>
</evidence>
<dbReference type="PROSITE" id="PS50109">
    <property type="entry name" value="HIS_KIN"/>
    <property type="match status" value="1"/>
</dbReference>
<feature type="modified residue" description="4-aspartylphosphate" evidence="7">
    <location>
        <position position="774"/>
    </location>
</feature>
<evidence type="ECO:0000259" key="11">
    <source>
        <dbReference type="PROSITE" id="PS50109"/>
    </source>
</evidence>
<dbReference type="CDD" id="cd17574">
    <property type="entry name" value="REC_OmpR"/>
    <property type="match status" value="1"/>
</dbReference>
<sequence length="972" mass="109209">MLSNKFVRFVILGCLFLCSYNRSYGQAVVSEIDGHKFDKLFQITLIDSLWYFHAGELPKDSRSLLSTTGWDTIRNTSFSKLKSPPGWQGIGWFALWVKVDTNLVNKKLALRINHDGASEIFVDGRPVGGYGKVGNSAQEMEAIRAPRELIPLWFNDTRPHLIAIHYSNFFGVFPDFLGFQVWISDYTDRAKQLTSGKQLLGFVPIFAAAEIILGLLHFLLFLFYPKQKLNLYSAAFVLLVGINGIGAYLFYLTSFPTVQFWAELLTFTCKVSLMWSGVALLYILDYGRIPRWRFIALSIVSAFYLILYFLRSFAGLILPPNDYFAVVFFICVLDGLLSAYHLVKRRHKGVWLIVAGEAAVILVYFFAWGDVFGIWPYELNAMRVFVMSAGNLLLPICLSLYLALDFARTNQNLSKKLAEVEQLSAQNLAQEAEKSALIAAEAKRLEELVQLRTAELSEKASKLQEMDAAKSRFFTNITHEFKTPLTLIINPARELLNDPANKNVPGYLNLILNNANRLLQLINQLLDLSKLENGLMEVTAESFNLIALVKSHIHAYNSIIIQKGIVLKLIADMDQLWILSDKDKLDKIILNLISNAIKFTDNGRIEIFIQQKGSALSFTIRDTGQGIPTEKLPYIFSRFYQADPSDTRSAEGTGIGLAIVKELVEVLGGSVNAKSMEGLFTEINIQLPYQAAAIPPEALPEPASPDTLIIEDNEAALTIPDDNKPLILLIEDHHELRDFISQSLAPEYRVLCAQDGEEGIALALKHVPNLIITDLMMPRLDGYQVSTNLKHDERTSHIPIIILTAKADIDSRVQGIETGADAYLGKPFDKRELFAHIENLMAVRTQLRELYGRHDSWFKETSSLPSIEQDFITRVRQAVESHLNEEGYSADQLATELSLSRTQLHRKLKALTGQAPGELIRIVRLQYAHDLLERRVATVAEVAYMIGFSSPASFSASFSRHFGFTPSKVPEV</sequence>
<keyword evidence="4" id="KW-0805">Transcription regulation</keyword>
<dbReference type="PROSITE" id="PS50110">
    <property type="entry name" value="RESPONSE_REGULATORY"/>
    <property type="match status" value="1"/>
</dbReference>
<dbReference type="SMART" id="SM00448">
    <property type="entry name" value="REC"/>
    <property type="match status" value="1"/>
</dbReference>
<dbReference type="InterPro" id="IPR018062">
    <property type="entry name" value="HTH_AraC-typ_CS"/>
</dbReference>
<dbReference type="InterPro" id="IPR036890">
    <property type="entry name" value="HATPase_C_sf"/>
</dbReference>
<dbReference type="InterPro" id="IPR011006">
    <property type="entry name" value="CheY-like_superfamily"/>
</dbReference>
<dbReference type="CDD" id="cd00082">
    <property type="entry name" value="HisKA"/>
    <property type="match status" value="1"/>
</dbReference>
<keyword evidence="9" id="KW-0472">Membrane</keyword>
<keyword evidence="14" id="KW-1185">Reference proteome</keyword>
<gene>
    <name evidence="13" type="ORF">GCM10023149_19500</name>
</gene>
<evidence type="ECO:0000256" key="5">
    <source>
        <dbReference type="ARBA" id="ARBA00023125"/>
    </source>
</evidence>
<keyword evidence="3 7" id="KW-0597">Phosphoprotein</keyword>
<dbReference type="SUPFAM" id="SSF55874">
    <property type="entry name" value="ATPase domain of HSP90 chaperone/DNA topoisomerase II/histidine kinase"/>
    <property type="match status" value="1"/>
</dbReference>
<reference evidence="14" key="1">
    <citation type="journal article" date="2019" name="Int. J. Syst. Evol. Microbiol.">
        <title>The Global Catalogue of Microorganisms (GCM) 10K type strain sequencing project: providing services to taxonomists for standard genome sequencing and annotation.</title>
        <authorList>
            <consortium name="The Broad Institute Genomics Platform"/>
            <consortium name="The Broad Institute Genome Sequencing Center for Infectious Disease"/>
            <person name="Wu L."/>
            <person name="Ma J."/>
        </authorList>
    </citation>
    <scope>NUCLEOTIDE SEQUENCE [LARGE SCALE GENOMIC DNA]</scope>
    <source>
        <strain evidence="14">JCM 17705</strain>
    </source>
</reference>
<dbReference type="Gene3D" id="3.30.565.10">
    <property type="entry name" value="Histidine kinase-like ATPase, C-terminal domain"/>
    <property type="match status" value="1"/>
</dbReference>
<dbReference type="PRINTS" id="PR00344">
    <property type="entry name" value="BCTRLSENSOR"/>
</dbReference>
<keyword evidence="6" id="KW-0804">Transcription</keyword>
<dbReference type="InterPro" id="IPR005467">
    <property type="entry name" value="His_kinase_dom"/>
</dbReference>
<dbReference type="SUPFAM" id="SSF52172">
    <property type="entry name" value="CheY-like"/>
    <property type="match status" value="1"/>
</dbReference>
<protein>
    <recommendedName>
        <fullName evidence="2">histidine kinase</fullName>
        <ecNumber evidence="2">2.7.13.3</ecNumber>
    </recommendedName>
</protein>
<dbReference type="EMBL" id="BAABFT010000004">
    <property type="protein sequence ID" value="GAA4320293.1"/>
    <property type="molecule type" value="Genomic_DNA"/>
</dbReference>
<dbReference type="EC" id="2.7.13.3" evidence="2"/>
<dbReference type="PANTHER" id="PTHR43547">
    <property type="entry name" value="TWO-COMPONENT HISTIDINE KINASE"/>
    <property type="match status" value="1"/>
</dbReference>
<dbReference type="PANTHER" id="PTHR43547:SF2">
    <property type="entry name" value="HYBRID SIGNAL TRANSDUCTION HISTIDINE KINASE C"/>
    <property type="match status" value="1"/>
</dbReference>
<keyword evidence="8" id="KW-0175">Coiled coil</keyword>
<feature type="transmembrane region" description="Helical" evidence="9">
    <location>
        <begin position="264"/>
        <end position="284"/>
    </location>
</feature>
<dbReference type="SMART" id="SM00342">
    <property type="entry name" value="HTH_ARAC"/>
    <property type="match status" value="1"/>
</dbReference>
<evidence type="ECO:0000313" key="13">
    <source>
        <dbReference type="EMBL" id="GAA4320293.1"/>
    </source>
</evidence>
<dbReference type="Gene3D" id="3.40.50.2300">
    <property type="match status" value="1"/>
</dbReference>
<feature type="transmembrane region" description="Helical" evidence="9">
    <location>
        <begin position="296"/>
        <end position="317"/>
    </location>
</feature>
<evidence type="ECO:0000259" key="12">
    <source>
        <dbReference type="PROSITE" id="PS50110"/>
    </source>
</evidence>
<dbReference type="SUPFAM" id="SSF47384">
    <property type="entry name" value="Homodimeric domain of signal transducing histidine kinase"/>
    <property type="match status" value="1"/>
</dbReference>
<name>A0ABP8GAM7_9SPHI</name>
<evidence type="ECO:0000256" key="7">
    <source>
        <dbReference type="PROSITE-ProRule" id="PRU00169"/>
    </source>
</evidence>
<accession>A0ABP8GAM7</accession>
<dbReference type="Pfam" id="PF02518">
    <property type="entry name" value="HATPase_c"/>
    <property type="match status" value="1"/>
</dbReference>
<dbReference type="Gene3D" id="1.10.287.130">
    <property type="match status" value="1"/>
</dbReference>
<keyword evidence="9" id="KW-0812">Transmembrane</keyword>
<dbReference type="InterPro" id="IPR003661">
    <property type="entry name" value="HisK_dim/P_dom"/>
</dbReference>
<dbReference type="InterPro" id="IPR004358">
    <property type="entry name" value="Sig_transdc_His_kin-like_C"/>
</dbReference>
<evidence type="ECO:0000256" key="2">
    <source>
        <dbReference type="ARBA" id="ARBA00012438"/>
    </source>
</evidence>
<evidence type="ECO:0000259" key="10">
    <source>
        <dbReference type="PROSITE" id="PS01124"/>
    </source>
</evidence>
<evidence type="ECO:0000256" key="9">
    <source>
        <dbReference type="SAM" id="Phobius"/>
    </source>
</evidence>
<dbReference type="InterPro" id="IPR018060">
    <property type="entry name" value="HTH_AraC"/>
</dbReference>
<dbReference type="InterPro" id="IPR003594">
    <property type="entry name" value="HATPase_dom"/>
</dbReference>
<dbReference type="RefSeq" id="WP_345210864.1">
    <property type="nucleotide sequence ID" value="NZ_BAABFT010000004.1"/>
</dbReference>
<dbReference type="Proteomes" id="UP001500582">
    <property type="component" value="Unassembled WGS sequence"/>
</dbReference>
<dbReference type="InterPro" id="IPR009057">
    <property type="entry name" value="Homeodomain-like_sf"/>
</dbReference>
<evidence type="ECO:0000256" key="1">
    <source>
        <dbReference type="ARBA" id="ARBA00000085"/>
    </source>
</evidence>
<dbReference type="Gene3D" id="1.10.10.60">
    <property type="entry name" value="Homeodomain-like"/>
    <property type="match status" value="1"/>
</dbReference>
<dbReference type="SMART" id="SM00388">
    <property type="entry name" value="HisKA"/>
    <property type="match status" value="1"/>
</dbReference>
<evidence type="ECO:0000256" key="3">
    <source>
        <dbReference type="ARBA" id="ARBA00022553"/>
    </source>
</evidence>
<feature type="transmembrane region" description="Helical" evidence="9">
    <location>
        <begin position="323"/>
        <end position="343"/>
    </location>
</feature>
<comment type="catalytic activity">
    <reaction evidence="1">
        <text>ATP + protein L-histidine = ADP + protein N-phospho-L-histidine.</text>
        <dbReference type="EC" id="2.7.13.3"/>
    </reaction>
</comment>
<dbReference type="InterPro" id="IPR036097">
    <property type="entry name" value="HisK_dim/P_sf"/>
</dbReference>
<feature type="transmembrane region" description="Helical" evidence="9">
    <location>
        <begin position="231"/>
        <end position="252"/>
    </location>
</feature>
<dbReference type="PROSITE" id="PS00041">
    <property type="entry name" value="HTH_ARAC_FAMILY_1"/>
    <property type="match status" value="1"/>
</dbReference>
<dbReference type="SMART" id="SM00387">
    <property type="entry name" value="HATPase_c"/>
    <property type="match status" value="1"/>
</dbReference>
<evidence type="ECO:0000313" key="14">
    <source>
        <dbReference type="Proteomes" id="UP001500582"/>
    </source>
</evidence>
<feature type="transmembrane region" description="Helical" evidence="9">
    <location>
        <begin position="381"/>
        <end position="404"/>
    </location>
</feature>
<feature type="coiled-coil region" evidence="8">
    <location>
        <begin position="406"/>
        <end position="433"/>
    </location>
</feature>
<dbReference type="Pfam" id="PF00512">
    <property type="entry name" value="HisKA"/>
    <property type="match status" value="1"/>
</dbReference>
<organism evidence="13 14">
    <name type="scientific">Mucilaginibacter gynuensis</name>
    <dbReference type="NCBI Taxonomy" id="1302236"/>
    <lineage>
        <taxon>Bacteria</taxon>
        <taxon>Pseudomonadati</taxon>
        <taxon>Bacteroidota</taxon>
        <taxon>Sphingobacteriia</taxon>
        <taxon>Sphingobacteriales</taxon>
        <taxon>Sphingobacteriaceae</taxon>
        <taxon>Mucilaginibacter</taxon>
    </lineage>
</organism>
<feature type="domain" description="Response regulatory" evidence="12">
    <location>
        <begin position="726"/>
        <end position="841"/>
    </location>
</feature>
<dbReference type="PROSITE" id="PS01124">
    <property type="entry name" value="HTH_ARAC_FAMILY_2"/>
    <property type="match status" value="1"/>
</dbReference>
<feature type="domain" description="HTH araC/xylS-type" evidence="10">
    <location>
        <begin position="873"/>
        <end position="972"/>
    </location>
</feature>
<keyword evidence="9" id="KW-1133">Transmembrane helix</keyword>
<feature type="transmembrane region" description="Helical" evidence="9">
    <location>
        <begin position="199"/>
        <end position="224"/>
    </location>
</feature>
<dbReference type="Pfam" id="PF00072">
    <property type="entry name" value="Response_reg"/>
    <property type="match status" value="1"/>
</dbReference>
<feature type="domain" description="Histidine kinase" evidence="11">
    <location>
        <begin position="476"/>
        <end position="691"/>
    </location>
</feature>
<comment type="caution">
    <text evidence="13">The sequence shown here is derived from an EMBL/GenBank/DDBJ whole genome shotgun (WGS) entry which is preliminary data.</text>
</comment>
<proteinExistence type="predicted"/>
<evidence type="ECO:0000256" key="8">
    <source>
        <dbReference type="SAM" id="Coils"/>
    </source>
</evidence>
<dbReference type="SUPFAM" id="SSF46689">
    <property type="entry name" value="Homeodomain-like"/>
    <property type="match status" value="1"/>
</dbReference>
<feature type="transmembrane region" description="Helical" evidence="9">
    <location>
        <begin position="350"/>
        <end position="369"/>
    </location>
</feature>
<evidence type="ECO:0000256" key="4">
    <source>
        <dbReference type="ARBA" id="ARBA00023015"/>
    </source>
</evidence>